<feature type="compositionally biased region" description="Basic and acidic residues" evidence="2">
    <location>
        <begin position="228"/>
        <end position="239"/>
    </location>
</feature>
<reference evidence="3" key="1">
    <citation type="submission" date="2021-06" db="EMBL/GenBank/DDBJ databases">
        <authorList>
            <person name="Kallberg Y."/>
            <person name="Tangrot J."/>
            <person name="Rosling A."/>
        </authorList>
    </citation>
    <scope>NUCLEOTIDE SEQUENCE</scope>
    <source>
        <strain evidence="3">BR232B</strain>
    </source>
</reference>
<proteinExistence type="predicted"/>
<organism evidence="3 4">
    <name type="scientific">Paraglomus brasilianum</name>
    <dbReference type="NCBI Taxonomy" id="144538"/>
    <lineage>
        <taxon>Eukaryota</taxon>
        <taxon>Fungi</taxon>
        <taxon>Fungi incertae sedis</taxon>
        <taxon>Mucoromycota</taxon>
        <taxon>Glomeromycotina</taxon>
        <taxon>Glomeromycetes</taxon>
        <taxon>Paraglomerales</taxon>
        <taxon>Paraglomeraceae</taxon>
        <taxon>Paraglomus</taxon>
    </lineage>
</organism>
<evidence type="ECO:0000256" key="2">
    <source>
        <dbReference type="SAM" id="MobiDB-lite"/>
    </source>
</evidence>
<name>A0A9N9CLF7_9GLOM</name>
<feature type="coiled-coil region" evidence="1">
    <location>
        <begin position="254"/>
        <end position="290"/>
    </location>
</feature>
<evidence type="ECO:0000256" key="1">
    <source>
        <dbReference type="SAM" id="Coils"/>
    </source>
</evidence>
<dbReference type="AlphaFoldDB" id="A0A9N9CLF7"/>
<sequence length="332" mass="36548">MADRLEAFIDVADLSSTTLNSFTRSDFQTMETFLVQLSGGVLPYIDDAGITGGLSTPDSTAFDVGLTLGSDMLPSDSVMYPTLGYPSDAVHTPESLHEDDETPIVPSTHMTNVTINPNDLDDKTYLNGLMSPPEETHEYVPQGLDEPNFNTIYPTMASIVFDTSAPAASSSETIRIMKMPNPTVVTDAYMNYSVTDITQVQCSNPSSRSEAKKIITPTPKRGGFTGLDGKDKKSIASPDISDRTNSKFVSVTKIDDKKGDVDALSSKIAKLNLEDKKSSHERKLDAEMRKKHAALIYALYQKIHKLYIEMEEKEKIAVNKEETRARDFVVVE</sequence>
<keyword evidence="1" id="KW-0175">Coiled coil</keyword>
<dbReference type="EMBL" id="CAJVPI010001251">
    <property type="protein sequence ID" value="CAG8603224.1"/>
    <property type="molecule type" value="Genomic_DNA"/>
</dbReference>
<evidence type="ECO:0000313" key="3">
    <source>
        <dbReference type="EMBL" id="CAG8603224.1"/>
    </source>
</evidence>
<feature type="region of interest" description="Disordered" evidence="2">
    <location>
        <begin position="216"/>
        <end position="239"/>
    </location>
</feature>
<gene>
    <name evidence="3" type="ORF">PBRASI_LOCUS7760</name>
</gene>
<comment type="caution">
    <text evidence="3">The sequence shown here is derived from an EMBL/GenBank/DDBJ whole genome shotgun (WGS) entry which is preliminary data.</text>
</comment>
<protein>
    <submittedName>
        <fullName evidence="3">8788_t:CDS:1</fullName>
    </submittedName>
</protein>
<dbReference type="Proteomes" id="UP000789739">
    <property type="component" value="Unassembled WGS sequence"/>
</dbReference>
<keyword evidence="4" id="KW-1185">Reference proteome</keyword>
<accession>A0A9N9CLF7</accession>
<dbReference type="OrthoDB" id="10368969at2759"/>
<evidence type="ECO:0000313" key="4">
    <source>
        <dbReference type="Proteomes" id="UP000789739"/>
    </source>
</evidence>